<dbReference type="Proteomes" id="UP000479710">
    <property type="component" value="Unassembled WGS sequence"/>
</dbReference>
<gene>
    <name evidence="1" type="ORF">E2562_030046</name>
</gene>
<comment type="caution">
    <text evidence="1">The sequence shown here is derived from an EMBL/GenBank/DDBJ whole genome shotgun (WGS) entry which is preliminary data.</text>
</comment>
<dbReference type="EMBL" id="SPHZ02000009">
    <property type="protein sequence ID" value="KAF0900278.1"/>
    <property type="molecule type" value="Genomic_DNA"/>
</dbReference>
<organism evidence="1 2">
    <name type="scientific">Oryza meyeriana var. granulata</name>
    <dbReference type="NCBI Taxonomy" id="110450"/>
    <lineage>
        <taxon>Eukaryota</taxon>
        <taxon>Viridiplantae</taxon>
        <taxon>Streptophyta</taxon>
        <taxon>Embryophyta</taxon>
        <taxon>Tracheophyta</taxon>
        <taxon>Spermatophyta</taxon>
        <taxon>Magnoliopsida</taxon>
        <taxon>Liliopsida</taxon>
        <taxon>Poales</taxon>
        <taxon>Poaceae</taxon>
        <taxon>BOP clade</taxon>
        <taxon>Oryzoideae</taxon>
        <taxon>Oryzeae</taxon>
        <taxon>Oryzinae</taxon>
        <taxon>Oryza</taxon>
        <taxon>Oryza meyeriana</taxon>
    </lineage>
</organism>
<evidence type="ECO:0000313" key="2">
    <source>
        <dbReference type="Proteomes" id="UP000479710"/>
    </source>
</evidence>
<dbReference type="SUPFAM" id="SSF52540">
    <property type="entry name" value="P-loop containing nucleoside triphosphate hydrolases"/>
    <property type="match status" value="1"/>
</dbReference>
<evidence type="ECO:0000313" key="1">
    <source>
        <dbReference type="EMBL" id="KAF0900278.1"/>
    </source>
</evidence>
<keyword evidence="2" id="KW-1185">Reference proteome</keyword>
<protein>
    <recommendedName>
        <fullName evidence="3">Sulfotransferase</fullName>
    </recommendedName>
</protein>
<sequence>MALERHFEVHVGDIVVTSLPKCGTTCLKALVFATAVRGVYSLAGGGDDSLPSSPVPYPT</sequence>
<dbReference type="OrthoDB" id="205623at2759"/>
<dbReference type="InterPro" id="IPR027417">
    <property type="entry name" value="P-loop_NTPase"/>
</dbReference>
<evidence type="ECO:0008006" key="3">
    <source>
        <dbReference type="Google" id="ProtNLM"/>
    </source>
</evidence>
<accession>A0A6G1CIF7</accession>
<name>A0A6G1CIF7_9ORYZ</name>
<dbReference type="Gene3D" id="3.40.50.300">
    <property type="entry name" value="P-loop containing nucleotide triphosphate hydrolases"/>
    <property type="match status" value="1"/>
</dbReference>
<dbReference type="AlphaFoldDB" id="A0A6G1CIF7"/>
<reference evidence="1 2" key="1">
    <citation type="submission" date="2019-11" db="EMBL/GenBank/DDBJ databases">
        <title>Whole genome sequence of Oryza granulata.</title>
        <authorList>
            <person name="Li W."/>
        </authorList>
    </citation>
    <scope>NUCLEOTIDE SEQUENCE [LARGE SCALE GENOMIC DNA]</scope>
    <source>
        <strain evidence="2">cv. Menghai</strain>
        <tissue evidence="1">Leaf</tissue>
    </source>
</reference>
<proteinExistence type="predicted"/>